<name>I6X848_9CAUD</name>
<protein>
    <submittedName>
        <fullName evidence="2">Uncharacterized protein</fullName>
    </submittedName>
</protein>
<dbReference type="Proteomes" id="UP000006037">
    <property type="component" value="Segment"/>
</dbReference>
<evidence type="ECO:0000313" key="3">
    <source>
        <dbReference type="Proteomes" id="UP000006037"/>
    </source>
</evidence>
<evidence type="ECO:0000313" key="2">
    <source>
        <dbReference type="EMBL" id="AFN39617.1"/>
    </source>
</evidence>
<sequence length="394" mass="44740">MSHFAVLVITDQKPTEAVLEEALAPFHEFECTGTVNEYVQSVNQLQEAREEYAGRTERRFQAPDGTLFSPYDDQFYRDPTPEESQKIGRIAGTGCGSGLSWTSKDWGDGQGYRTKIHFQPEGFEEVELNGEEVRTFREFVEYYYERPLLAEGDAPDLEGEHKWGWYRVNDEGEVSELIDRTNPNKKWDWWVVGGRWSGFLTPKAEADARDPSDPDAPAKGRPGLMGSEANPAGVDVIRKGDVDFEAMRAEARREASAKWNKVREIIGPVMDGFVGWEKVREELFPGDIDKAREFYHAQPAKKALAEAAKADQSLFWVNVEDFLGEHDPYVEQAGHRATVLFAALKDGQWVERGQMGWWGCVSNEKDRDTWDSDFNAMLDALPEDAWLTVVDCHI</sequence>
<organism evidence="2 3">
    <name type="scientific">Pseudomonas phage MP1412</name>
    <dbReference type="NCBI Taxonomy" id="1204517"/>
    <lineage>
        <taxon>Viruses</taxon>
        <taxon>Duplodnaviria</taxon>
        <taxon>Heunggongvirae</taxon>
        <taxon>Uroviricota</taxon>
        <taxon>Caudoviricetes</taxon>
        <taxon>Mesyanzhinovviridae</taxon>
        <taxon>Rabinowitzvirinae</taxon>
        <taxon>Yuavirus</taxon>
        <taxon>Yuavirus MP1412</taxon>
        <taxon>Pseudomonas virus MP1412</taxon>
    </lineage>
</organism>
<keyword evidence="3" id="KW-1185">Reference proteome</keyword>
<dbReference type="EMBL" id="JX131330">
    <property type="protein sequence ID" value="AFN39617.1"/>
    <property type="molecule type" value="Genomic_DNA"/>
</dbReference>
<dbReference type="KEGG" id="vg:13405130"/>
<feature type="compositionally biased region" description="Basic and acidic residues" evidence="1">
    <location>
        <begin position="204"/>
        <end position="218"/>
    </location>
</feature>
<evidence type="ECO:0000256" key="1">
    <source>
        <dbReference type="SAM" id="MobiDB-lite"/>
    </source>
</evidence>
<dbReference type="RefSeq" id="YP_006561053.1">
    <property type="nucleotide sequence ID" value="NC_018282.1"/>
</dbReference>
<accession>I6X848</accession>
<proteinExistence type="predicted"/>
<gene>
    <name evidence="2" type="ORF">MP1412_46</name>
</gene>
<reference evidence="2 3" key="1">
    <citation type="journal article" date="2012" name="J. Virol.">
        <title>Complete Genome Sequence of Pseudomonas aeruginosa Siphophage MP1412.</title>
        <authorList>
            <person name="Bae H.W."/>
            <person name="Chung I.Y."/>
            <person name="Sim N."/>
            <person name="Cho Y.H."/>
        </authorList>
    </citation>
    <scope>NUCLEOTIDE SEQUENCE [LARGE SCALE GENOMIC DNA]</scope>
</reference>
<dbReference type="GeneID" id="13405130"/>
<dbReference type="OrthoDB" id="19349at10239"/>
<feature type="region of interest" description="Disordered" evidence="1">
    <location>
        <begin position="202"/>
        <end position="230"/>
    </location>
</feature>